<keyword evidence="3" id="KW-1185">Reference proteome</keyword>
<organism evidence="2 3">
    <name type="scientific">Flavonifractor hominis</name>
    <dbReference type="NCBI Taxonomy" id="3133178"/>
    <lineage>
        <taxon>Bacteria</taxon>
        <taxon>Bacillati</taxon>
        <taxon>Bacillota</taxon>
        <taxon>Clostridia</taxon>
        <taxon>Eubacteriales</taxon>
        <taxon>Oscillospiraceae</taxon>
        <taxon>Flavonifractor</taxon>
    </lineage>
</organism>
<feature type="transmembrane region" description="Helical" evidence="1">
    <location>
        <begin position="82"/>
        <end position="100"/>
    </location>
</feature>
<evidence type="ECO:0000313" key="2">
    <source>
        <dbReference type="EMBL" id="MEQ2456928.1"/>
    </source>
</evidence>
<name>A0ABV1EQQ3_9FIRM</name>
<keyword evidence="1" id="KW-0472">Membrane</keyword>
<accession>A0ABV1EQQ3</accession>
<evidence type="ECO:0000256" key="1">
    <source>
        <dbReference type="SAM" id="Phobius"/>
    </source>
</evidence>
<comment type="caution">
    <text evidence="2">The sequence shown here is derived from an EMBL/GenBank/DDBJ whole genome shotgun (WGS) entry which is preliminary data.</text>
</comment>
<gene>
    <name evidence="2" type="ORF">WMO45_10365</name>
</gene>
<sequence>MSLSKRLSLTRNRQLGALCWALILAASLCARFFPVRGLPFPARVAIAVVLGAAGVVVVFTTLGLFTEKGDERSAENERRADAALFTLFFLAMGAGLFLLKDGRTFLVGKSELLVIFASICLAKDLLFLAYERWSN</sequence>
<dbReference type="RefSeq" id="WP_349140671.1">
    <property type="nucleotide sequence ID" value="NZ_JBBMFT010000006.1"/>
</dbReference>
<protein>
    <submittedName>
        <fullName evidence="2">Uncharacterized protein</fullName>
    </submittedName>
</protein>
<keyword evidence="1" id="KW-0812">Transmembrane</keyword>
<feature type="transmembrane region" description="Helical" evidence="1">
    <location>
        <begin position="40"/>
        <end position="62"/>
    </location>
</feature>
<feature type="transmembrane region" description="Helical" evidence="1">
    <location>
        <begin position="112"/>
        <end position="130"/>
    </location>
</feature>
<dbReference type="EMBL" id="JBBMFT010000006">
    <property type="protein sequence ID" value="MEQ2456928.1"/>
    <property type="molecule type" value="Genomic_DNA"/>
</dbReference>
<reference evidence="2 3" key="1">
    <citation type="submission" date="2024-03" db="EMBL/GenBank/DDBJ databases">
        <title>Human intestinal bacterial collection.</title>
        <authorList>
            <person name="Pauvert C."/>
            <person name="Hitch T.C.A."/>
            <person name="Clavel T."/>
        </authorList>
    </citation>
    <scope>NUCLEOTIDE SEQUENCE [LARGE SCALE GENOMIC DNA]</scope>
    <source>
        <strain evidence="2 3">CLA-AP-H34</strain>
    </source>
</reference>
<evidence type="ECO:0000313" key="3">
    <source>
        <dbReference type="Proteomes" id="UP001440599"/>
    </source>
</evidence>
<keyword evidence="1" id="KW-1133">Transmembrane helix</keyword>
<dbReference type="Proteomes" id="UP001440599">
    <property type="component" value="Unassembled WGS sequence"/>
</dbReference>
<proteinExistence type="predicted"/>